<dbReference type="AlphaFoldDB" id="A0A4V3SDK6"/>
<name>A0A4V3SDK6_OPIFE</name>
<dbReference type="Proteomes" id="UP000308267">
    <property type="component" value="Unassembled WGS sequence"/>
</dbReference>
<evidence type="ECO:0000313" key="2">
    <source>
        <dbReference type="EMBL" id="TGZ61084.1"/>
    </source>
</evidence>
<gene>
    <name evidence="2" type="ORF">CRM22_008185</name>
</gene>
<protein>
    <submittedName>
        <fullName evidence="2">Uncharacterized protein</fullName>
    </submittedName>
</protein>
<comment type="caution">
    <text evidence="2">The sequence shown here is derived from an EMBL/GenBank/DDBJ whole genome shotgun (WGS) entry which is preliminary data.</text>
</comment>
<feature type="compositionally biased region" description="Basic and acidic residues" evidence="1">
    <location>
        <begin position="73"/>
        <end position="84"/>
    </location>
</feature>
<keyword evidence="3" id="KW-1185">Reference proteome</keyword>
<dbReference type="SUPFAM" id="SSF46689">
    <property type="entry name" value="Homeodomain-like"/>
    <property type="match status" value="1"/>
</dbReference>
<organism evidence="2 3">
    <name type="scientific">Opisthorchis felineus</name>
    <dbReference type="NCBI Taxonomy" id="147828"/>
    <lineage>
        <taxon>Eukaryota</taxon>
        <taxon>Metazoa</taxon>
        <taxon>Spiralia</taxon>
        <taxon>Lophotrochozoa</taxon>
        <taxon>Platyhelminthes</taxon>
        <taxon>Trematoda</taxon>
        <taxon>Digenea</taxon>
        <taxon>Opisthorchiida</taxon>
        <taxon>Opisthorchiata</taxon>
        <taxon>Opisthorchiidae</taxon>
        <taxon>Opisthorchis</taxon>
    </lineage>
</organism>
<sequence length="149" mass="16463">MAIKPESNGTTALRKTPSRRRCTIAVYPLEARVSVIDAYERGNDWREVAKANGVNLITTRGWVSKPNPSRFPNPRDGKKPRTLSEAEIDQLSECLSDDPSTTLQSFKTRILAGFAKVVSTTTVPNYLDGSLYAVGKPCRKQEPVSAEDH</sequence>
<feature type="region of interest" description="Disordered" evidence="1">
    <location>
        <begin position="62"/>
        <end position="84"/>
    </location>
</feature>
<dbReference type="EMBL" id="SJOL01008131">
    <property type="protein sequence ID" value="TGZ61084.1"/>
    <property type="molecule type" value="Genomic_DNA"/>
</dbReference>
<evidence type="ECO:0000313" key="3">
    <source>
        <dbReference type="Proteomes" id="UP000308267"/>
    </source>
</evidence>
<reference evidence="2 3" key="1">
    <citation type="journal article" date="2019" name="BMC Genomics">
        <title>New insights from Opisthorchis felineus genome: update on genomics of the epidemiologically important liver flukes.</title>
        <authorList>
            <person name="Ershov N.I."/>
            <person name="Mordvinov V.A."/>
            <person name="Prokhortchouk E.B."/>
            <person name="Pakharukova M.Y."/>
            <person name="Gunbin K.V."/>
            <person name="Ustyantsev K."/>
            <person name="Genaev M.A."/>
            <person name="Blinov A.G."/>
            <person name="Mazur A."/>
            <person name="Boulygina E."/>
            <person name="Tsygankova S."/>
            <person name="Khrameeva E."/>
            <person name="Chekanov N."/>
            <person name="Fan G."/>
            <person name="Xiao A."/>
            <person name="Zhang H."/>
            <person name="Xu X."/>
            <person name="Yang H."/>
            <person name="Solovyev V."/>
            <person name="Lee S.M."/>
            <person name="Liu X."/>
            <person name="Afonnikov D.A."/>
            <person name="Skryabin K.G."/>
        </authorList>
    </citation>
    <scope>NUCLEOTIDE SEQUENCE [LARGE SCALE GENOMIC DNA]</scope>
    <source>
        <strain evidence="2">AK-0245</strain>
        <tissue evidence="2">Whole organism</tissue>
    </source>
</reference>
<proteinExistence type="predicted"/>
<dbReference type="OrthoDB" id="6226438at2759"/>
<accession>A0A4V3SDK6</accession>
<dbReference type="InterPro" id="IPR009057">
    <property type="entry name" value="Homeodomain-like_sf"/>
</dbReference>
<evidence type="ECO:0000256" key="1">
    <source>
        <dbReference type="SAM" id="MobiDB-lite"/>
    </source>
</evidence>